<dbReference type="AlphaFoldDB" id="A0AAV9JAV9"/>
<evidence type="ECO:0000313" key="2">
    <source>
        <dbReference type="EMBL" id="KAK4542141.1"/>
    </source>
</evidence>
<dbReference type="EMBL" id="JAVFHQ010000044">
    <property type="protein sequence ID" value="KAK4542141.1"/>
    <property type="molecule type" value="Genomic_DNA"/>
</dbReference>
<protein>
    <submittedName>
        <fullName evidence="2">Uncharacterized protein</fullName>
    </submittedName>
</protein>
<reference evidence="2 3" key="1">
    <citation type="submission" date="2021-11" db="EMBL/GenBank/DDBJ databases">
        <title>Black yeast isolated from Biological Soil Crust.</title>
        <authorList>
            <person name="Kurbessoian T."/>
        </authorList>
    </citation>
    <scope>NUCLEOTIDE SEQUENCE [LARGE SCALE GENOMIC DNA]</scope>
    <source>
        <strain evidence="2 3">CCFEE 5522</strain>
    </source>
</reference>
<sequence length="263" mass="29775">MADRRLLHLRKQINALYRPYLRRLYALSTEAQQPTPTDQDKAAIIQKQDQKHLLDTQNHTEALITHMNKIKDYIASMPTTVQLNPNIPPYTVGAYRTKTREMPTVAKAAIVRAEHIRAHLKDLQYEPYPDRSQGSGAQWEKEVAAMSRDEREVELKSLQLMEEADAARIKRDSEMLVRSIKEIEAMGRRGVSLDEPARATSPFSRVPIVTPAPKIATKPVTQDTRPAQEATAKAKPAPDDTAKAKPVTLFELQKQLEMSYKKG</sequence>
<comment type="caution">
    <text evidence="2">The sequence shown here is derived from an EMBL/GenBank/DDBJ whole genome shotgun (WGS) entry which is preliminary data.</text>
</comment>
<organism evidence="2 3">
    <name type="scientific">Oleoguttula mirabilis</name>
    <dbReference type="NCBI Taxonomy" id="1507867"/>
    <lineage>
        <taxon>Eukaryota</taxon>
        <taxon>Fungi</taxon>
        <taxon>Dikarya</taxon>
        <taxon>Ascomycota</taxon>
        <taxon>Pezizomycotina</taxon>
        <taxon>Dothideomycetes</taxon>
        <taxon>Dothideomycetidae</taxon>
        <taxon>Mycosphaerellales</taxon>
        <taxon>Teratosphaeriaceae</taxon>
        <taxon>Oleoguttula</taxon>
    </lineage>
</organism>
<name>A0AAV9JAV9_9PEZI</name>
<dbReference type="Proteomes" id="UP001324427">
    <property type="component" value="Unassembled WGS sequence"/>
</dbReference>
<keyword evidence="3" id="KW-1185">Reference proteome</keyword>
<evidence type="ECO:0000313" key="3">
    <source>
        <dbReference type="Proteomes" id="UP001324427"/>
    </source>
</evidence>
<feature type="region of interest" description="Disordered" evidence="1">
    <location>
        <begin position="214"/>
        <end position="246"/>
    </location>
</feature>
<evidence type="ECO:0000256" key="1">
    <source>
        <dbReference type="SAM" id="MobiDB-lite"/>
    </source>
</evidence>
<accession>A0AAV9JAV9</accession>
<gene>
    <name evidence="2" type="ORF">LTR36_006988</name>
</gene>
<proteinExistence type="predicted"/>